<evidence type="ECO:0000256" key="1">
    <source>
        <dbReference type="SAM" id="Phobius"/>
    </source>
</evidence>
<keyword evidence="1" id="KW-0472">Membrane</keyword>
<gene>
    <name evidence="2" type="ORF">SDC9_35449</name>
</gene>
<keyword evidence="1" id="KW-1133">Transmembrane helix</keyword>
<dbReference type="InterPro" id="IPR025635">
    <property type="entry name" value="DUF4293"/>
</dbReference>
<accession>A0A644VE28</accession>
<dbReference type="EMBL" id="VSSQ01000279">
    <property type="protein sequence ID" value="MPL89415.1"/>
    <property type="molecule type" value="Genomic_DNA"/>
</dbReference>
<feature type="transmembrane region" description="Helical" evidence="1">
    <location>
        <begin position="70"/>
        <end position="88"/>
    </location>
</feature>
<comment type="caution">
    <text evidence="2">The sequence shown here is derived from an EMBL/GenBank/DDBJ whole genome shotgun (WGS) entry which is preliminary data.</text>
</comment>
<dbReference type="AlphaFoldDB" id="A0A644VE28"/>
<protein>
    <recommendedName>
        <fullName evidence="3">DUF4293 domain-containing protein</fullName>
    </recommendedName>
</protein>
<proteinExistence type="predicted"/>
<organism evidence="2">
    <name type="scientific">bioreactor metagenome</name>
    <dbReference type="NCBI Taxonomy" id="1076179"/>
    <lineage>
        <taxon>unclassified sequences</taxon>
        <taxon>metagenomes</taxon>
        <taxon>ecological metagenomes</taxon>
    </lineage>
</organism>
<name>A0A644VE28_9ZZZZ</name>
<evidence type="ECO:0008006" key="3">
    <source>
        <dbReference type="Google" id="ProtNLM"/>
    </source>
</evidence>
<keyword evidence="1" id="KW-0812">Transmembrane</keyword>
<evidence type="ECO:0000313" key="2">
    <source>
        <dbReference type="EMBL" id="MPL89415.1"/>
    </source>
</evidence>
<feature type="transmembrane region" description="Helical" evidence="1">
    <location>
        <begin position="100"/>
        <end position="118"/>
    </location>
</feature>
<feature type="transmembrane region" description="Helical" evidence="1">
    <location>
        <begin position="38"/>
        <end position="58"/>
    </location>
</feature>
<reference evidence="2" key="1">
    <citation type="submission" date="2019-08" db="EMBL/GenBank/DDBJ databases">
        <authorList>
            <person name="Kucharzyk K."/>
            <person name="Murdoch R.W."/>
            <person name="Higgins S."/>
            <person name="Loffler F."/>
        </authorList>
    </citation>
    <scope>NUCLEOTIDE SEQUENCE</scope>
</reference>
<dbReference type="Pfam" id="PF14126">
    <property type="entry name" value="DUF4293"/>
    <property type="match status" value="1"/>
</dbReference>
<sequence length="132" mass="14892">MIQRIQTLFLLGAAALLSSLFFVTIAKSQVESVKLIQIMPLLVFNAITTAIALVSIFLYKKRVIQMRLTLLNAIILIGYQAWIVYLFIVRPEGSAFTTPAVFPIVAAILSWMAFRYIARDEAMVRAADRLRK</sequence>